<gene>
    <name evidence="1" type="ORF">S12H4_21365</name>
</gene>
<evidence type="ECO:0000313" key="1">
    <source>
        <dbReference type="EMBL" id="GAI82755.1"/>
    </source>
</evidence>
<name>X1T569_9ZZZZ</name>
<accession>X1T569</accession>
<proteinExistence type="predicted"/>
<protein>
    <submittedName>
        <fullName evidence="1">Uncharacterized protein</fullName>
    </submittedName>
</protein>
<dbReference type="AlphaFoldDB" id="X1T569"/>
<comment type="caution">
    <text evidence="1">The sequence shown here is derived from an EMBL/GenBank/DDBJ whole genome shotgun (WGS) entry which is preliminary data.</text>
</comment>
<dbReference type="EMBL" id="BARW01010978">
    <property type="protein sequence ID" value="GAI82755.1"/>
    <property type="molecule type" value="Genomic_DNA"/>
</dbReference>
<reference evidence="1" key="1">
    <citation type="journal article" date="2014" name="Front. Microbiol.">
        <title>High frequency of phylogenetically diverse reductive dehalogenase-homologous genes in deep subseafloor sedimentary metagenomes.</title>
        <authorList>
            <person name="Kawai M."/>
            <person name="Futagami T."/>
            <person name="Toyoda A."/>
            <person name="Takaki Y."/>
            <person name="Nishi S."/>
            <person name="Hori S."/>
            <person name="Arai W."/>
            <person name="Tsubouchi T."/>
            <person name="Morono Y."/>
            <person name="Uchiyama I."/>
            <person name="Ito T."/>
            <person name="Fujiyama A."/>
            <person name="Inagaki F."/>
            <person name="Takami H."/>
        </authorList>
    </citation>
    <scope>NUCLEOTIDE SEQUENCE</scope>
    <source>
        <strain evidence="1">Expedition CK06-06</strain>
    </source>
</reference>
<organism evidence="1">
    <name type="scientific">marine sediment metagenome</name>
    <dbReference type="NCBI Taxonomy" id="412755"/>
    <lineage>
        <taxon>unclassified sequences</taxon>
        <taxon>metagenomes</taxon>
        <taxon>ecological metagenomes</taxon>
    </lineage>
</organism>
<sequence length="68" mass="8070">MNVNLYNTTDYERKRDWTLGENKPNSNPNKPNLRKAKMNVNSLITKGYRKKDDFAVRINKPNFRKGQK</sequence>